<evidence type="ECO:0000256" key="14">
    <source>
        <dbReference type="PIRSR" id="PIRSR602401-1"/>
    </source>
</evidence>
<dbReference type="PRINTS" id="PR00463">
    <property type="entry name" value="EP450I"/>
</dbReference>
<dbReference type="GO" id="GO:0004497">
    <property type="term" value="F:monooxygenase activity"/>
    <property type="evidence" value="ECO:0007669"/>
    <property type="project" value="UniProtKB-KW"/>
</dbReference>
<keyword evidence="5 14" id="KW-0349">Heme</keyword>
<sequence>MISFLLSSLADHTIIFAFLFILYGAYRLLTTPRPHYPPGPKPAPVIGNILQISPEHPELLFQRWASKFGDLVYLHILGHPMIVLSNLDVVRDLLDKRSSIYSDRPRFVLFSELMGWKSASTHVRYGPRFRKHRRFIQQTFNQRASATFHPLQEQETIVLLDGLLQSPAAFVQHFRRFAAATILPITYGHKITSVDDLFVRLAERAGTLTVESGTPAATLVDFIPILKHVPTWAPFSGFKRRALVARAAVDDMMNVPFDMVKREMRAGTATPSFTSILLEAHCSTKDKADSATAIEDEEDIKGAAGTLFADTTLAVMETFILAMVRNPEVFRKAQDEIDRVVGADRLPTMDDRGSLPYLECVLKEVLRWNPPVPLGMPHRLMEDDIYNGYHIPKGATVVANIYAMLQQCSEAGSFRPERYLNNDENLADPRELVFGFGRRICPGRHFAEASIWSMTSSIIATFDISKSVERQGGEVTPPFDVTSGFIRHPKPFSCSICPRSEKAASLIQHAKAYTEL</sequence>
<keyword evidence="7 14" id="KW-0479">Metal-binding</keyword>
<dbReference type="PANTHER" id="PTHR46300:SF2">
    <property type="entry name" value="CYTOCHROME P450 MONOOXYGENASE ALNH-RELATED"/>
    <property type="match status" value="1"/>
</dbReference>
<dbReference type="Proteomes" id="UP000807353">
    <property type="component" value="Unassembled WGS sequence"/>
</dbReference>
<dbReference type="InterPro" id="IPR036396">
    <property type="entry name" value="Cyt_P450_sf"/>
</dbReference>
<comment type="subcellular location">
    <subcellularLocation>
        <location evidence="2">Membrane</location>
        <topology evidence="2">Single-pass membrane protein</topology>
    </subcellularLocation>
</comment>
<feature type="transmembrane region" description="Helical" evidence="16">
    <location>
        <begin position="12"/>
        <end position="29"/>
    </location>
</feature>
<reference evidence="17" key="1">
    <citation type="submission" date="2020-11" db="EMBL/GenBank/DDBJ databases">
        <authorList>
            <consortium name="DOE Joint Genome Institute"/>
            <person name="Ahrendt S."/>
            <person name="Riley R."/>
            <person name="Andreopoulos W."/>
            <person name="Labutti K."/>
            <person name="Pangilinan J."/>
            <person name="Ruiz-Duenas F.J."/>
            <person name="Barrasa J.M."/>
            <person name="Sanchez-Garcia M."/>
            <person name="Camarero S."/>
            <person name="Miyauchi S."/>
            <person name="Serrano A."/>
            <person name="Linde D."/>
            <person name="Babiker R."/>
            <person name="Drula E."/>
            <person name="Ayuso-Fernandez I."/>
            <person name="Pacheco R."/>
            <person name="Padilla G."/>
            <person name="Ferreira P."/>
            <person name="Barriuso J."/>
            <person name="Kellner H."/>
            <person name="Castanera R."/>
            <person name="Alfaro M."/>
            <person name="Ramirez L."/>
            <person name="Pisabarro A.G."/>
            <person name="Kuo A."/>
            <person name="Tritt A."/>
            <person name="Lipzen A."/>
            <person name="He G."/>
            <person name="Yan M."/>
            <person name="Ng V."/>
            <person name="Cullen D."/>
            <person name="Martin F."/>
            <person name="Rosso M.-N."/>
            <person name="Henrissat B."/>
            <person name="Hibbett D."/>
            <person name="Martinez A.T."/>
            <person name="Grigoriev I.V."/>
        </authorList>
    </citation>
    <scope>NUCLEOTIDE SEQUENCE</scope>
    <source>
        <strain evidence="17">CBS 247.69</strain>
    </source>
</reference>
<comment type="pathway">
    <text evidence="3">Secondary metabolite biosynthesis.</text>
</comment>
<proteinExistence type="inferred from homology"/>
<feature type="binding site" description="axial binding residue" evidence="14">
    <location>
        <position position="441"/>
    </location>
    <ligand>
        <name>heme</name>
        <dbReference type="ChEBI" id="CHEBI:30413"/>
    </ligand>
    <ligandPart>
        <name>Fe</name>
        <dbReference type="ChEBI" id="CHEBI:18248"/>
    </ligandPart>
</feature>
<gene>
    <name evidence="17" type="ORF">BDZ94DRAFT_1282532</name>
</gene>
<accession>A0A9P6CK18</accession>
<evidence type="ECO:0000256" key="1">
    <source>
        <dbReference type="ARBA" id="ARBA00001971"/>
    </source>
</evidence>
<dbReference type="SUPFAM" id="SSF48264">
    <property type="entry name" value="Cytochrome P450"/>
    <property type="match status" value="1"/>
</dbReference>
<evidence type="ECO:0000256" key="6">
    <source>
        <dbReference type="ARBA" id="ARBA00022692"/>
    </source>
</evidence>
<dbReference type="Gene3D" id="1.10.630.10">
    <property type="entry name" value="Cytochrome P450"/>
    <property type="match status" value="1"/>
</dbReference>
<keyword evidence="11 15" id="KW-0503">Monooxygenase</keyword>
<evidence type="ECO:0000313" key="17">
    <source>
        <dbReference type="EMBL" id="KAF9463358.1"/>
    </source>
</evidence>
<dbReference type="InterPro" id="IPR017972">
    <property type="entry name" value="Cyt_P450_CS"/>
</dbReference>
<dbReference type="InterPro" id="IPR001128">
    <property type="entry name" value="Cyt_P450"/>
</dbReference>
<evidence type="ECO:0000256" key="5">
    <source>
        <dbReference type="ARBA" id="ARBA00022617"/>
    </source>
</evidence>
<dbReference type="InterPro" id="IPR050364">
    <property type="entry name" value="Cytochrome_P450_fung"/>
</dbReference>
<comment type="cofactor">
    <cofactor evidence="1 14">
        <name>heme</name>
        <dbReference type="ChEBI" id="CHEBI:30413"/>
    </cofactor>
</comment>
<protein>
    <submittedName>
        <fullName evidence="17">Cytochrome P450</fullName>
    </submittedName>
</protein>
<keyword evidence="8 16" id="KW-1133">Transmembrane helix</keyword>
<keyword evidence="13" id="KW-0325">Glycoprotein</keyword>
<dbReference type="GO" id="GO:0016705">
    <property type="term" value="F:oxidoreductase activity, acting on paired donors, with incorporation or reduction of molecular oxygen"/>
    <property type="evidence" value="ECO:0007669"/>
    <property type="project" value="InterPro"/>
</dbReference>
<keyword evidence="6 16" id="KW-0812">Transmembrane</keyword>
<keyword evidence="18" id="KW-1185">Reference proteome</keyword>
<dbReference type="PANTHER" id="PTHR46300">
    <property type="entry name" value="P450, PUTATIVE (EUROFUNG)-RELATED-RELATED"/>
    <property type="match status" value="1"/>
</dbReference>
<evidence type="ECO:0000256" key="11">
    <source>
        <dbReference type="ARBA" id="ARBA00023033"/>
    </source>
</evidence>
<keyword evidence="12 16" id="KW-0472">Membrane</keyword>
<dbReference type="GO" id="GO:0016020">
    <property type="term" value="C:membrane"/>
    <property type="evidence" value="ECO:0007669"/>
    <property type="project" value="UniProtKB-SubCell"/>
</dbReference>
<dbReference type="EMBL" id="MU150263">
    <property type="protein sequence ID" value="KAF9463358.1"/>
    <property type="molecule type" value="Genomic_DNA"/>
</dbReference>
<keyword evidence="9 15" id="KW-0560">Oxidoreductase</keyword>
<evidence type="ECO:0000256" key="3">
    <source>
        <dbReference type="ARBA" id="ARBA00005179"/>
    </source>
</evidence>
<dbReference type="CDD" id="cd11065">
    <property type="entry name" value="CYP64-like"/>
    <property type="match status" value="1"/>
</dbReference>
<dbReference type="GO" id="GO:0020037">
    <property type="term" value="F:heme binding"/>
    <property type="evidence" value="ECO:0007669"/>
    <property type="project" value="InterPro"/>
</dbReference>
<comment type="caution">
    <text evidence="17">The sequence shown here is derived from an EMBL/GenBank/DDBJ whole genome shotgun (WGS) entry which is preliminary data.</text>
</comment>
<dbReference type="GO" id="GO:0005506">
    <property type="term" value="F:iron ion binding"/>
    <property type="evidence" value="ECO:0007669"/>
    <property type="project" value="InterPro"/>
</dbReference>
<dbReference type="AlphaFoldDB" id="A0A9P6CK18"/>
<dbReference type="InterPro" id="IPR002401">
    <property type="entry name" value="Cyt_P450_E_grp-I"/>
</dbReference>
<dbReference type="PROSITE" id="PS00086">
    <property type="entry name" value="CYTOCHROME_P450"/>
    <property type="match status" value="1"/>
</dbReference>
<keyword evidence="10 14" id="KW-0408">Iron</keyword>
<dbReference type="OrthoDB" id="2789670at2759"/>
<evidence type="ECO:0000256" key="9">
    <source>
        <dbReference type="ARBA" id="ARBA00023002"/>
    </source>
</evidence>
<evidence type="ECO:0000256" key="12">
    <source>
        <dbReference type="ARBA" id="ARBA00023136"/>
    </source>
</evidence>
<evidence type="ECO:0000256" key="13">
    <source>
        <dbReference type="ARBA" id="ARBA00023180"/>
    </source>
</evidence>
<comment type="similarity">
    <text evidence="4 15">Belongs to the cytochrome P450 family.</text>
</comment>
<evidence type="ECO:0000256" key="2">
    <source>
        <dbReference type="ARBA" id="ARBA00004167"/>
    </source>
</evidence>
<evidence type="ECO:0000256" key="7">
    <source>
        <dbReference type="ARBA" id="ARBA00022723"/>
    </source>
</evidence>
<evidence type="ECO:0000256" key="10">
    <source>
        <dbReference type="ARBA" id="ARBA00023004"/>
    </source>
</evidence>
<evidence type="ECO:0000256" key="8">
    <source>
        <dbReference type="ARBA" id="ARBA00022989"/>
    </source>
</evidence>
<evidence type="ECO:0000256" key="15">
    <source>
        <dbReference type="RuleBase" id="RU000461"/>
    </source>
</evidence>
<dbReference type="PRINTS" id="PR00385">
    <property type="entry name" value="P450"/>
</dbReference>
<evidence type="ECO:0000256" key="4">
    <source>
        <dbReference type="ARBA" id="ARBA00010617"/>
    </source>
</evidence>
<dbReference type="Pfam" id="PF00067">
    <property type="entry name" value="p450"/>
    <property type="match status" value="1"/>
</dbReference>
<evidence type="ECO:0000256" key="16">
    <source>
        <dbReference type="SAM" id="Phobius"/>
    </source>
</evidence>
<evidence type="ECO:0000313" key="18">
    <source>
        <dbReference type="Proteomes" id="UP000807353"/>
    </source>
</evidence>
<organism evidence="17 18">
    <name type="scientific">Collybia nuda</name>
    <dbReference type="NCBI Taxonomy" id="64659"/>
    <lineage>
        <taxon>Eukaryota</taxon>
        <taxon>Fungi</taxon>
        <taxon>Dikarya</taxon>
        <taxon>Basidiomycota</taxon>
        <taxon>Agaricomycotina</taxon>
        <taxon>Agaricomycetes</taxon>
        <taxon>Agaricomycetidae</taxon>
        <taxon>Agaricales</taxon>
        <taxon>Tricholomatineae</taxon>
        <taxon>Clitocybaceae</taxon>
        <taxon>Collybia</taxon>
    </lineage>
</organism>
<name>A0A9P6CK18_9AGAR</name>